<evidence type="ECO:0000256" key="1">
    <source>
        <dbReference type="ARBA" id="ARBA00006432"/>
    </source>
</evidence>
<dbReference type="Gene3D" id="3.40.50.12780">
    <property type="entry name" value="N-terminal domain of ligase-like"/>
    <property type="match status" value="1"/>
</dbReference>
<dbReference type="PANTHER" id="PTHR24095">
    <property type="entry name" value="ACETYL-COENZYME A SYNTHETASE"/>
    <property type="match status" value="1"/>
</dbReference>
<feature type="domain" description="AMP-dependent synthetase/ligase" evidence="3">
    <location>
        <begin position="136"/>
        <end position="230"/>
    </location>
</feature>
<dbReference type="Pfam" id="PF16177">
    <property type="entry name" value="ACAS_N"/>
    <property type="match status" value="1"/>
</dbReference>
<dbReference type="Proteomes" id="UP001408789">
    <property type="component" value="Unassembled WGS sequence"/>
</dbReference>
<dbReference type="AlphaFoldDB" id="A0AAP0CAC0"/>
<name>A0AAP0CAC0_9ASTR</name>
<dbReference type="InterPro" id="IPR000873">
    <property type="entry name" value="AMP-dep_synth/lig_dom"/>
</dbReference>
<dbReference type="GO" id="GO:0003987">
    <property type="term" value="F:acetate-CoA ligase activity"/>
    <property type="evidence" value="ECO:0007669"/>
    <property type="project" value="UniProtKB-EC"/>
</dbReference>
<gene>
    <name evidence="5" type="ORF">SSX86_028925</name>
</gene>
<sequence length="233" mass="25830">MATSKNLNTTNHLRHMESMATLPSGAGRIPELNAVILGESLASEENDLVFPSNDFSKQALVSSPQKYLEMYTRSIEDPAGFWSDIASEFYWKKKWGQPVCSENLDVTKGNISIEWFKGGITNICYNCLDANIESGNGDKIALYWEGNEPHIDGSLTYRQLLGKVCQLANFLKDSGVRKGDTVIIYLPMIMELPIAMLACARIGAIHSVVFAGYSAESLHQRVMDCKPKTVDNL</sequence>
<feature type="domain" description="Acetyl-coenzyme A synthetase N-terminal" evidence="4">
    <location>
        <begin position="67"/>
        <end position="127"/>
    </location>
</feature>
<organism evidence="5 6">
    <name type="scientific">Deinandra increscens subsp. villosa</name>
    <dbReference type="NCBI Taxonomy" id="3103831"/>
    <lineage>
        <taxon>Eukaryota</taxon>
        <taxon>Viridiplantae</taxon>
        <taxon>Streptophyta</taxon>
        <taxon>Embryophyta</taxon>
        <taxon>Tracheophyta</taxon>
        <taxon>Spermatophyta</taxon>
        <taxon>Magnoliopsida</taxon>
        <taxon>eudicotyledons</taxon>
        <taxon>Gunneridae</taxon>
        <taxon>Pentapetalae</taxon>
        <taxon>asterids</taxon>
        <taxon>campanulids</taxon>
        <taxon>Asterales</taxon>
        <taxon>Asteraceae</taxon>
        <taxon>Asteroideae</taxon>
        <taxon>Heliantheae alliance</taxon>
        <taxon>Madieae</taxon>
        <taxon>Madiinae</taxon>
        <taxon>Deinandra</taxon>
    </lineage>
</organism>
<dbReference type="GO" id="GO:0006085">
    <property type="term" value="P:acetyl-CoA biosynthetic process"/>
    <property type="evidence" value="ECO:0007669"/>
    <property type="project" value="TreeGrafter"/>
</dbReference>
<comment type="similarity">
    <text evidence="1">Belongs to the ATP-dependent AMP-binding enzyme family.</text>
</comment>
<protein>
    <recommendedName>
        <fullName evidence="2">acetate--CoA ligase</fullName>
        <ecNumber evidence="2">6.2.1.1</ecNumber>
    </recommendedName>
</protein>
<reference evidence="5 6" key="1">
    <citation type="submission" date="2024-04" db="EMBL/GenBank/DDBJ databases">
        <title>The reference genome of an endangered Asteraceae, Deinandra increscens subsp. villosa, native to the Central Coast of California.</title>
        <authorList>
            <person name="Guilliams M."/>
            <person name="Hasenstab-Lehman K."/>
            <person name="Meyer R."/>
            <person name="Mcevoy S."/>
        </authorList>
    </citation>
    <scope>NUCLEOTIDE SEQUENCE [LARGE SCALE GENOMIC DNA]</scope>
    <source>
        <tissue evidence="5">Leaf</tissue>
    </source>
</reference>
<evidence type="ECO:0000313" key="6">
    <source>
        <dbReference type="Proteomes" id="UP001408789"/>
    </source>
</evidence>
<comment type="caution">
    <text evidence="5">The sequence shown here is derived from an EMBL/GenBank/DDBJ whole genome shotgun (WGS) entry which is preliminary data.</text>
</comment>
<evidence type="ECO:0000259" key="3">
    <source>
        <dbReference type="Pfam" id="PF00501"/>
    </source>
</evidence>
<keyword evidence="6" id="KW-1185">Reference proteome</keyword>
<dbReference type="EC" id="6.2.1.1" evidence="2"/>
<dbReference type="EMBL" id="JBCNJP010000027">
    <property type="protein sequence ID" value="KAK9052296.1"/>
    <property type="molecule type" value="Genomic_DNA"/>
</dbReference>
<evidence type="ECO:0000256" key="2">
    <source>
        <dbReference type="ARBA" id="ARBA00013275"/>
    </source>
</evidence>
<evidence type="ECO:0000259" key="4">
    <source>
        <dbReference type="Pfam" id="PF16177"/>
    </source>
</evidence>
<dbReference type="Pfam" id="PF00501">
    <property type="entry name" value="AMP-binding"/>
    <property type="match status" value="1"/>
</dbReference>
<evidence type="ECO:0000313" key="5">
    <source>
        <dbReference type="EMBL" id="KAK9052296.1"/>
    </source>
</evidence>
<proteinExistence type="inferred from homology"/>
<dbReference type="InterPro" id="IPR042099">
    <property type="entry name" value="ANL_N_sf"/>
</dbReference>
<dbReference type="InterPro" id="IPR032387">
    <property type="entry name" value="ACAS_N"/>
</dbReference>
<dbReference type="SUPFAM" id="SSF56801">
    <property type="entry name" value="Acetyl-CoA synthetase-like"/>
    <property type="match status" value="1"/>
</dbReference>
<accession>A0AAP0CAC0</accession>
<dbReference type="PANTHER" id="PTHR24095:SF14">
    <property type="entry name" value="ACETYL-COENZYME A SYNTHETASE 1"/>
    <property type="match status" value="1"/>
</dbReference>